<keyword evidence="3 6" id="KW-0808">Transferase</keyword>
<reference evidence="9 10" key="1">
    <citation type="submission" date="2025-04" db="UniProtKB">
        <authorList>
            <consortium name="RefSeq"/>
        </authorList>
    </citation>
    <scope>IDENTIFICATION</scope>
    <source>
        <tissue evidence="9 10">Gonads</tissue>
    </source>
</reference>
<sequence length="182" mass="20787">MEEVYLYEPKLLKEIDFSTVENKFKHGISPRNPGENLILRPLSSGDFDRGFLQLLTQLTSVGEVSRAMFEDQFNNMKACKNTYYVTVIEDKETNAVIGAASLVCEEKFIHATGKRGRVEDVVVSSDYRGKQLGKVLVAALTFLGKHVGCYKMSLECSDDMVPFYQQLGYIREQNYMQQRFKN</sequence>
<comment type="similarity">
    <text evidence="2 6">Belongs to the acetyltransferase family. GNA1 subfamily.</text>
</comment>
<dbReference type="PROSITE" id="PS51186">
    <property type="entry name" value="GNAT"/>
    <property type="match status" value="1"/>
</dbReference>
<dbReference type="AlphaFoldDB" id="A0A1S3JW24"/>
<evidence type="ECO:0000256" key="5">
    <source>
        <dbReference type="ARBA" id="ARBA00048964"/>
    </source>
</evidence>
<dbReference type="RefSeq" id="XP_013414588.1">
    <property type="nucleotide sequence ID" value="XM_013559134.1"/>
</dbReference>
<dbReference type="InterPro" id="IPR000182">
    <property type="entry name" value="GNAT_dom"/>
</dbReference>
<evidence type="ECO:0000313" key="10">
    <source>
        <dbReference type="RefSeq" id="XP_023932973.1"/>
    </source>
</evidence>
<gene>
    <name evidence="9" type="primary">LOC106176661</name>
    <name evidence="10" type="synonym">LOC106176660</name>
</gene>
<dbReference type="SUPFAM" id="SSF55729">
    <property type="entry name" value="Acyl-CoA N-acyltransferases (Nat)"/>
    <property type="match status" value="1"/>
</dbReference>
<evidence type="ECO:0000313" key="9">
    <source>
        <dbReference type="RefSeq" id="XP_013414588.1"/>
    </source>
</evidence>
<evidence type="ECO:0000256" key="4">
    <source>
        <dbReference type="ARBA" id="ARBA00023315"/>
    </source>
</evidence>
<keyword evidence="8" id="KW-1185">Reference proteome</keyword>
<dbReference type="Proteomes" id="UP000085678">
    <property type="component" value="Unplaced"/>
</dbReference>
<evidence type="ECO:0000256" key="1">
    <source>
        <dbReference type="ARBA" id="ARBA00004832"/>
    </source>
</evidence>
<dbReference type="InterPro" id="IPR016181">
    <property type="entry name" value="Acyl_CoA_acyltransferase"/>
</dbReference>
<dbReference type="RefSeq" id="XP_023932973.1">
    <property type="nucleotide sequence ID" value="XM_024077205.1"/>
</dbReference>
<dbReference type="UniPathway" id="UPA00113">
    <property type="reaction ID" value="UER00529"/>
</dbReference>
<dbReference type="OrthoDB" id="10039976at2759"/>
<dbReference type="GO" id="GO:0006048">
    <property type="term" value="P:UDP-N-acetylglucosamine biosynthetic process"/>
    <property type="evidence" value="ECO:0007669"/>
    <property type="project" value="UniProtKB-UniRule"/>
</dbReference>
<evidence type="ECO:0000259" key="7">
    <source>
        <dbReference type="PROSITE" id="PS51186"/>
    </source>
</evidence>
<evidence type="ECO:0000256" key="6">
    <source>
        <dbReference type="RuleBase" id="RU365086"/>
    </source>
</evidence>
<protein>
    <recommendedName>
        <fullName evidence="6">Glucosamine 6-phosphate N-acetyltransferase</fullName>
        <ecNumber evidence="6">2.3.1.4</ecNumber>
    </recommendedName>
</protein>
<comment type="pathway">
    <text evidence="1 6">Nucleotide-sugar biosynthesis; UDP-N-acetyl-alpha-D-glucosamine biosynthesis; N-acetyl-alpha-D-glucosamine 1-phosphate from alpha-D-glucosamine 6-phosphate (route I): step 1/2.</text>
</comment>
<dbReference type="FunFam" id="3.40.630.30:FF:000043">
    <property type="entry name" value="Glucosamine 6-phosphate N-acetyltransferase"/>
    <property type="match status" value="1"/>
</dbReference>
<dbReference type="GeneID" id="106176661"/>
<dbReference type="GO" id="GO:0004343">
    <property type="term" value="F:glucosamine 6-phosphate N-acetyltransferase activity"/>
    <property type="evidence" value="ECO:0007669"/>
    <property type="project" value="UniProtKB-UniRule"/>
</dbReference>
<organism evidence="8 9">
    <name type="scientific">Lingula anatina</name>
    <name type="common">Brachiopod</name>
    <name type="synonym">Lingula unguis</name>
    <dbReference type="NCBI Taxonomy" id="7574"/>
    <lineage>
        <taxon>Eukaryota</taxon>
        <taxon>Metazoa</taxon>
        <taxon>Spiralia</taxon>
        <taxon>Lophotrochozoa</taxon>
        <taxon>Brachiopoda</taxon>
        <taxon>Linguliformea</taxon>
        <taxon>Lingulata</taxon>
        <taxon>Lingulida</taxon>
        <taxon>Linguloidea</taxon>
        <taxon>Lingulidae</taxon>
        <taxon>Lingula</taxon>
    </lineage>
</organism>
<dbReference type="InterPro" id="IPR039143">
    <property type="entry name" value="GNPNAT1-like"/>
</dbReference>
<keyword evidence="4 6" id="KW-0012">Acyltransferase</keyword>
<evidence type="ECO:0000313" key="8">
    <source>
        <dbReference type="Proteomes" id="UP000085678"/>
    </source>
</evidence>
<dbReference type="Gene3D" id="3.40.630.30">
    <property type="match status" value="1"/>
</dbReference>
<dbReference type="EC" id="2.3.1.4" evidence="6"/>
<dbReference type="CDD" id="cd04301">
    <property type="entry name" value="NAT_SF"/>
    <property type="match status" value="1"/>
</dbReference>
<name>A0A1S3JW24_LINAN</name>
<dbReference type="PANTHER" id="PTHR13355:SF11">
    <property type="entry name" value="GLUCOSAMINE 6-PHOSPHATE N-ACETYLTRANSFERASE"/>
    <property type="match status" value="1"/>
</dbReference>
<feature type="domain" description="N-acetyltransferase" evidence="7">
    <location>
        <begin position="37"/>
        <end position="182"/>
    </location>
</feature>
<evidence type="ECO:0000256" key="2">
    <source>
        <dbReference type="ARBA" id="ARBA00006048"/>
    </source>
</evidence>
<dbReference type="Pfam" id="PF00583">
    <property type="entry name" value="Acetyltransf_1"/>
    <property type="match status" value="1"/>
</dbReference>
<dbReference type="PANTHER" id="PTHR13355">
    <property type="entry name" value="GLUCOSAMINE 6-PHOSPHATE N-ACETYLTRANSFERASE"/>
    <property type="match status" value="1"/>
</dbReference>
<proteinExistence type="inferred from homology"/>
<comment type="catalytic activity">
    <reaction evidence="5 6">
        <text>D-glucosamine 6-phosphate + acetyl-CoA = N-acetyl-D-glucosamine 6-phosphate + CoA + H(+)</text>
        <dbReference type="Rhea" id="RHEA:10292"/>
        <dbReference type="ChEBI" id="CHEBI:15378"/>
        <dbReference type="ChEBI" id="CHEBI:57287"/>
        <dbReference type="ChEBI" id="CHEBI:57288"/>
        <dbReference type="ChEBI" id="CHEBI:57513"/>
        <dbReference type="ChEBI" id="CHEBI:58725"/>
        <dbReference type="EC" id="2.3.1.4"/>
    </reaction>
</comment>
<evidence type="ECO:0000256" key="3">
    <source>
        <dbReference type="ARBA" id="ARBA00022679"/>
    </source>
</evidence>
<accession>A0A1S3JW24</accession>
<dbReference type="STRING" id="7574.A0A1S3JW24"/>